<feature type="non-terminal residue" evidence="1">
    <location>
        <position position="1"/>
    </location>
</feature>
<comment type="caution">
    <text evidence="1">The sequence shown here is derived from an EMBL/GenBank/DDBJ whole genome shotgun (WGS) entry which is preliminary data.</text>
</comment>
<gene>
    <name evidence="1" type="ORF">BCR32DRAFT_190697</name>
</gene>
<organism evidence="1 2">
    <name type="scientific">Anaeromyces robustus</name>
    <dbReference type="NCBI Taxonomy" id="1754192"/>
    <lineage>
        <taxon>Eukaryota</taxon>
        <taxon>Fungi</taxon>
        <taxon>Fungi incertae sedis</taxon>
        <taxon>Chytridiomycota</taxon>
        <taxon>Chytridiomycota incertae sedis</taxon>
        <taxon>Neocallimastigomycetes</taxon>
        <taxon>Neocallimastigales</taxon>
        <taxon>Neocallimastigaceae</taxon>
        <taxon>Anaeromyces</taxon>
    </lineage>
</organism>
<reference evidence="1 2" key="1">
    <citation type="submission" date="2016-08" db="EMBL/GenBank/DDBJ databases">
        <title>A Parts List for Fungal Cellulosomes Revealed by Comparative Genomics.</title>
        <authorList>
            <consortium name="DOE Joint Genome Institute"/>
            <person name="Haitjema C.H."/>
            <person name="Gilmore S.P."/>
            <person name="Henske J.K."/>
            <person name="Solomon K.V."/>
            <person name="De Groot R."/>
            <person name="Kuo A."/>
            <person name="Mondo S.J."/>
            <person name="Salamov A.A."/>
            <person name="Labutti K."/>
            <person name="Zhao Z."/>
            <person name="Chiniquy J."/>
            <person name="Barry K."/>
            <person name="Brewer H.M."/>
            <person name="Purvine S.O."/>
            <person name="Wright A.T."/>
            <person name="Boxma B."/>
            <person name="Van Alen T."/>
            <person name="Hackstein J.H."/>
            <person name="Baker S.E."/>
            <person name="Grigoriev I.V."/>
            <person name="O'Malley M.A."/>
        </authorList>
    </citation>
    <scope>NUCLEOTIDE SEQUENCE [LARGE SCALE GENOMIC DNA]</scope>
    <source>
        <strain evidence="1 2">S4</strain>
    </source>
</reference>
<name>A0A1Y1X3I9_9FUNG</name>
<reference evidence="1 2" key="2">
    <citation type="submission" date="2016-08" db="EMBL/GenBank/DDBJ databases">
        <title>Pervasive Adenine N6-methylation of Active Genes in Fungi.</title>
        <authorList>
            <consortium name="DOE Joint Genome Institute"/>
            <person name="Mondo S.J."/>
            <person name="Dannebaum R.O."/>
            <person name="Kuo R.C."/>
            <person name="Labutti K."/>
            <person name="Haridas S."/>
            <person name="Kuo A."/>
            <person name="Salamov A."/>
            <person name="Ahrendt S.R."/>
            <person name="Lipzen A."/>
            <person name="Sullivan W."/>
            <person name="Andreopoulos W.B."/>
            <person name="Clum A."/>
            <person name="Lindquist E."/>
            <person name="Daum C."/>
            <person name="Ramamoorthy G.K."/>
            <person name="Gryganskyi A."/>
            <person name="Culley D."/>
            <person name="Magnuson J.K."/>
            <person name="James T.Y."/>
            <person name="O'Malley M.A."/>
            <person name="Stajich J.E."/>
            <person name="Spatafora J.W."/>
            <person name="Visel A."/>
            <person name="Grigoriev I.V."/>
        </authorList>
    </citation>
    <scope>NUCLEOTIDE SEQUENCE [LARGE SCALE GENOMIC DNA]</scope>
    <source>
        <strain evidence="1 2">S4</strain>
    </source>
</reference>
<keyword evidence="2" id="KW-1185">Reference proteome</keyword>
<dbReference type="OrthoDB" id="2251794at2759"/>
<protein>
    <submittedName>
        <fullName evidence="1">Uncharacterized protein</fullName>
    </submittedName>
</protein>
<dbReference type="EMBL" id="MCFG01000151">
    <property type="protein sequence ID" value="ORX80235.1"/>
    <property type="molecule type" value="Genomic_DNA"/>
</dbReference>
<evidence type="ECO:0000313" key="1">
    <source>
        <dbReference type="EMBL" id="ORX80235.1"/>
    </source>
</evidence>
<proteinExistence type="predicted"/>
<accession>A0A1Y1X3I9</accession>
<evidence type="ECO:0000313" key="2">
    <source>
        <dbReference type="Proteomes" id="UP000193944"/>
    </source>
</evidence>
<feature type="non-terminal residue" evidence="1">
    <location>
        <position position="71"/>
    </location>
</feature>
<dbReference type="AlphaFoldDB" id="A0A1Y1X3I9"/>
<sequence length="71" mass="7273">GICIATETCTSYSGEYVSGKCPNDPSNIKCCDDIPYDGGQEGKCLPTSQCTSGNTISGKCPGGSDIKCCLP</sequence>
<dbReference type="Proteomes" id="UP000193944">
    <property type="component" value="Unassembled WGS sequence"/>
</dbReference>